<dbReference type="AlphaFoldDB" id="A0AAW2TZX0"/>
<dbReference type="GO" id="GO:0003824">
    <property type="term" value="F:catalytic activity"/>
    <property type="evidence" value="ECO:0007669"/>
    <property type="project" value="InterPro"/>
</dbReference>
<feature type="domain" description="Endonuclease/exonuclease/phosphatase" evidence="1">
    <location>
        <begin position="3"/>
        <end position="163"/>
    </location>
</feature>
<sequence length="295" mass="34218">MDKKGGLMLLWRKDINLVVNSFSCSHIDVGVFNKEGVAGWRFTGIYGQPDVGRRGETWQLLRRLSGLLNQPWLCAGDFNEILTPDEKIGAPRPRKQMDNFRACLSDCQLYDLGYVGNKFTWCNRREAPATVRVRLDRACATTDWRHRFPNSRVVTDVARGSDHSPLIIHLEADPQRQSQRRRKIFRFEAMWTRDDGCEELIRSLWNSGPSESAGQRVLQNLAKTKAGLISWDKSHFGHVRRRVKELEERLIELDKEPITCFTRQRQEFMRRELEELLSREDFIEAAWKDAMAPGG</sequence>
<protein>
    <recommendedName>
        <fullName evidence="1">Endonuclease/exonuclease/phosphatase domain-containing protein</fullName>
    </recommendedName>
</protein>
<dbReference type="SUPFAM" id="SSF56219">
    <property type="entry name" value="DNase I-like"/>
    <property type="match status" value="1"/>
</dbReference>
<organism evidence="2">
    <name type="scientific">Sesamum latifolium</name>
    <dbReference type="NCBI Taxonomy" id="2727402"/>
    <lineage>
        <taxon>Eukaryota</taxon>
        <taxon>Viridiplantae</taxon>
        <taxon>Streptophyta</taxon>
        <taxon>Embryophyta</taxon>
        <taxon>Tracheophyta</taxon>
        <taxon>Spermatophyta</taxon>
        <taxon>Magnoliopsida</taxon>
        <taxon>eudicotyledons</taxon>
        <taxon>Gunneridae</taxon>
        <taxon>Pentapetalae</taxon>
        <taxon>asterids</taxon>
        <taxon>lamiids</taxon>
        <taxon>Lamiales</taxon>
        <taxon>Pedaliaceae</taxon>
        <taxon>Sesamum</taxon>
    </lineage>
</organism>
<dbReference type="InterPro" id="IPR005135">
    <property type="entry name" value="Endo/exonuclease/phosphatase"/>
</dbReference>
<name>A0AAW2TZX0_9LAMI</name>
<reference evidence="2" key="2">
    <citation type="journal article" date="2024" name="Plant">
        <title>Genomic evolution and insights into agronomic trait innovations of Sesamum species.</title>
        <authorList>
            <person name="Miao H."/>
            <person name="Wang L."/>
            <person name="Qu L."/>
            <person name="Liu H."/>
            <person name="Sun Y."/>
            <person name="Le M."/>
            <person name="Wang Q."/>
            <person name="Wei S."/>
            <person name="Zheng Y."/>
            <person name="Lin W."/>
            <person name="Duan Y."/>
            <person name="Cao H."/>
            <person name="Xiong S."/>
            <person name="Wang X."/>
            <person name="Wei L."/>
            <person name="Li C."/>
            <person name="Ma Q."/>
            <person name="Ju M."/>
            <person name="Zhao R."/>
            <person name="Li G."/>
            <person name="Mu C."/>
            <person name="Tian Q."/>
            <person name="Mei H."/>
            <person name="Zhang T."/>
            <person name="Gao T."/>
            <person name="Zhang H."/>
        </authorList>
    </citation>
    <scope>NUCLEOTIDE SEQUENCE</scope>
    <source>
        <strain evidence="2">KEN1</strain>
    </source>
</reference>
<accession>A0AAW2TZX0</accession>
<gene>
    <name evidence="2" type="ORF">Slati_3646800</name>
</gene>
<dbReference type="PANTHER" id="PTHR33710:SF62">
    <property type="entry name" value="DUF4283 DOMAIN PROTEIN"/>
    <property type="match status" value="1"/>
</dbReference>
<dbReference type="Gene3D" id="3.60.10.10">
    <property type="entry name" value="Endonuclease/exonuclease/phosphatase"/>
    <property type="match status" value="1"/>
</dbReference>
<dbReference type="InterPro" id="IPR036691">
    <property type="entry name" value="Endo/exonu/phosph_ase_sf"/>
</dbReference>
<evidence type="ECO:0000259" key="1">
    <source>
        <dbReference type="Pfam" id="PF03372"/>
    </source>
</evidence>
<dbReference type="EMBL" id="JACGWN010000013">
    <property type="protein sequence ID" value="KAL0410571.1"/>
    <property type="molecule type" value="Genomic_DNA"/>
</dbReference>
<dbReference type="PANTHER" id="PTHR33710">
    <property type="entry name" value="BNAC02G09200D PROTEIN"/>
    <property type="match status" value="1"/>
</dbReference>
<proteinExistence type="predicted"/>
<dbReference type="Pfam" id="PF03372">
    <property type="entry name" value="Exo_endo_phos"/>
    <property type="match status" value="1"/>
</dbReference>
<comment type="caution">
    <text evidence="2">The sequence shown here is derived from an EMBL/GenBank/DDBJ whole genome shotgun (WGS) entry which is preliminary data.</text>
</comment>
<evidence type="ECO:0000313" key="2">
    <source>
        <dbReference type="EMBL" id="KAL0410571.1"/>
    </source>
</evidence>
<reference evidence="2" key="1">
    <citation type="submission" date="2020-06" db="EMBL/GenBank/DDBJ databases">
        <authorList>
            <person name="Li T."/>
            <person name="Hu X."/>
            <person name="Zhang T."/>
            <person name="Song X."/>
            <person name="Zhang H."/>
            <person name="Dai N."/>
            <person name="Sheng W."/>
            <person name="Hou X."/>
            <person name="Wei L."/>
        </authorList>
    </citation>
    <scope>NUCLEOTIDE SEQUENCE</scope>
    <source>
        <strain evidence="2">KEN1</strain>
        <tissue evidence="2">Leaf</tissue>
    </source>
</reference>